<comment type="caution">
    <text evidence="1">The sequence shown here is derived from an EMBL/GenBank/DDBJ whole genome shotgun (WGS) entry which is preliminary data.</text>
</comment>
<dbReference type="AlphaFoldDB" id="A0A822ZG26"/>
<keyword evidence="2" id="KW-1185">Reference proteome</keyword>
<accession>A0A822ZG26</accession>
<protein>
    <submittedName>
        <fullName evidence="1">Uncharacterized protein</fullName>
    </submittedName>
</protein>
<sequence>MDNWCKCNEETVDNGFLIADLLACMENFLFPIYFEWILLNELFFYFLFEQYSYLLLSYTLRNVRYIEESNKDLLAMWRCWDVGSPFLGWNLF</sequence>
<name>A0A822ZG26_NELNU</name>
<gene>
    <name evidence="1" type="ORF">HUJ06_000881</name>
</gene>
<evidence type="ECO:0000313" key="1">
    <source>
        <dbReference type="EMBL" id="DAD42651.1"/>
    </source>
</evidence>
<proteinExistence type="predicted"/>
<dbReference type="Proteomes" id="UP000607653">
    <property type="component" value="Unassembled WGS sequence"/>
</dbReference>
<organism evidence="1 2">
    <name type="scientific">Nelumbo nucifera</name>
    <name type="common">Sacred lotus</name>
    <dbReference type="NCBI Taxonomy" id="4432"/>
    <lineage>
        <taxon>Eukaryota</taxon>
        <taxon>Viridiplantae</taxon>
        <taxon>Streptophyta</taxon>
        <taxon>Embryophyta</taxon>
        <taxon>Tracheophyta</taxon>
        <taxon>Spermatophyta</taxon>
        <taxon>Magnoliopsida</taxon>
        <taxon>Proteales</taxon>
        <taxon>Nelumbonaceae</taxon>
        <taxon>Nelumbo</taxon>
    </lineage>
</organism>
<reference evidence="1 2" key="1">
    <citation type="journal article" date="2020" name="Mol. Biol. Evol.">
        <title>Distinct Expression and Methylation Patterns for Genes with Different Fates following a Single Whole-Genome Duplication in Flowering Plants.</title>
        <authorList>
            <person name="Shi T."/>
            <person name="Rahmani R.S."/>
            <person name="Gugger P.F."/>
            <person name="Wang M."/>
            <person name="Li H."/>
            <person name="Zhang Y."/>
            <person name="Li Z."/>
            <person name="Wang Q."/>
            <person name="Van de Peer Y."/>
            <person name="Marchal K."/>
            <person name="Chen J."/>
        </authorList>
    </citation>
    <scope>NUCLEOTIDE SEQUENCE [LARGE SCALE GENOMIC DNA]</scope>
    <source>
        <tissue evidence="1">Leaf</tissue>
    </source>
</reference>
<dbReference type="EMBL" id="DUZY01000006">
    <property type="protein sequence ID" value="DAD42651.1"/>
    <property type="molecule type" value="Genomic_DNA"/>
</dbReference>
<evidence type="ECO:0000313" key="2">
    <source>
        <dbReference type="Proteomes" id="UP000607653"/>
    </source>
</evidence>